<dbReference type="RefSeq" id="XP_009055220.1">
    <property type="nucleotide sequence ID" value="XM_009056972.1"/>
</dbReference>
<dbReference type="InterPro" id="IPR050771">
    <property type="entry name" value="Alpha-ketoacid_DH_E1_comp"/>
</dbReference>
<dbReference type="FunFam" id="3.40.50.970:FF:000015">
    <property type="entry name" value="2-oxoisovalerate dehydrogenase subunit alpha"/>
    <property type="match status" value="1"/>
</dbReference>
<reference evidence="11 12" key="1">
    <citation type="journal article" date="2013" name="Nature">
        <title>Insights into bilaterian evolution from three spiralian genomes.</title>
        <authorList>
            <person name="Simakov O."/>
            <person name="Marletaz F."/>
            <person name="Cho S.J."/>
            <person name="Edsinger-Gonzales E."/>
            <person name="Havlak P."/>
            <person name="Hellsten U."/>
            <person name="Kuo D.H."/>
            <person name="Larsson T."/>
            <person name="Lv J."/>
            <person name="Arendt D."/>
            <person name="Savage R."/>
            <person name="Osoegawa K."/>
            <person name="de Jong P."/>
            <person name="Grimwood J."/>
            <person name="Chapman J.A."/>
            <person name="Shapiro H."/>
            <person name="Aerts A."/>
            <person name="Otillar R.P."/>
            <person name="Terry A.Y."/>
            <person name="Boore J.L."/>
            <person name="Grigoriev I.V."/>
            <person name="Lindberg D.R."/>
            <person name="Seaver E.C."/>
            <person name="Weisblat D.A."/>
            <person name="Putnam N.H."/>
            <person name="Rokhsar D.S."/>
        </authorList>
    </citation>
    <scope>NUCLEOTIDE SEQUENCE [LARGE SCALE GENOMIC DNA]</scope>
</reference>
<evidence type="ECO:0000313" key="12">
    <source>
        <dbReference type="Proteomes" id="UP000030746"/>
    </source>
</evidence>
<dbReference type="PANTHER" id="PTHR43380:SF1">
    <property type="entry name" value="2-OXOISOVALERATE DEHYDROGENASE SUBUNIT ALPHA, MITOCHONDRIAL"/>
    <property type="match status" value="1"/>
</dbReference>
<evidence type="ECO:0000256" key="8">
    <source>
        <dbReference type="ARBA" id="ARBA00023128"/>
    </source>
</evidence>
<dbReference type="CDD" id="cd02000">
    <property type="entry name" value="TPP_E1_PDC_ADC_BCADC"/>
    <property type="match status" value="1"/>
</dbReference>
<keyword evidence="12" id="KW-1185">Reference proteome</keyword>
<dbReference type="Proteomes" id="UP000030746">
    <property type="component" value="Unassembled WGS sequence"/>
</dbReference>
<dbReference type="SUPFAM" id="SSF52518">
    <property type="entry name" value="Thiamin diphosphate-binding fold (THDP-binding)"/>
    <property type="match status" value="1"/>
</dbReference>
<keyword evidence="5" id="KW-0809">Transit peptide</keyword>
<evidence type="ECO:0000256" key="5">
    <source>
        <dbReference type="ARBA" id="ARBA00022946"/>
    </source>
</evidence>
<evidence type="ECO:0000256" key="2">
    <source>
        <dbReference type="ARBA" id="ARBA00004305"/>
    </source>
</evidence>
<dbReference type="GO" id="GO:0005759">
    <property type="term" value="C:mitochondrial matrix"/>
    <property type="evidence" value="ECO:0007669"/>
    <property type="project" value="UniProtKB-SubCell"/>
</dbReference>
<dbReference type="CTD" id="20243224"/>
<dbReference type="Gene3D" id="3.40.50.970">
    <property type="match status" value="1"/>
</dbReference>
<comment type="subcellular location">
    <subcellularLocation>
        <location evidence="2">Mitochondrion matrix</location>
    </subcellularLocation>
</comment>
<dbReference type="HOGENOM" id="CLU_029393_1_2_1"/>
<evidence type="ECO:0000256" key="1">
    <source>
        <dbReference type="ARBA" id="ARBA00001964"/>
    </source>
</evidence>
<dbReference type="GO" id="GO:0046872">
    <property type="term" value="F:metal ion binding"/>
    <property type="evidence" value="ECO:0007669"/>
    <property type="project" value="UniProtKB-KW"/>
</dbReference>
<dbReference type="OMA" id="VLPYYRD"/>
<keyword evidence="9" id="KW-0786">Thiamine pyrophosphate</keyword>
<gene>
    <name evidence="11" type="ORF">LOTGIDRAFT_175510</name>
</gene>
<dbReference type="EMBL" id="KB201864">
    <property type="protein sequence ID" value="ESO94099.1"/>
    <property type="molecule type" value="Genomic_DNA"/>
</dbReference>
<keyword evidence="4" id="KW-0479">Metal-binding</keyword>
<comment type="similarity">
    <text evidence="3 9">Belongs to the BCKDHA family.</text>
</comment>
<proteinExistence type="inferred from homology"/>
<evidence type="ECO:0000256" key="7">
    <source>
        <dbReference type="ARBA" id="ARBA00023002"/>
    </source>
</evidence>
<comment type="function">
    <text evidence="9">The branched-chain alpha-keto dehydrogenase complex catalyzes the overall conversion of alpha-keto acids to acyl-CoA and CO(2). It contains multiple copies of three enzymatic components: branched-chain alpha-keto acid decarboxylase (E1), lipoamide acyltransferase (E2) and lipoamide dehydrogenase (E3).</text>
</comment>
<protein>
    <recommendedName>
        <fullName evidence="9">2-oxoisovalerate dehydrogenase subunit alpha</fullName>
        <ecNumber evidence="9">1.2.4.4</ecNumber>
    </recommendedName>
    <alternativeName>
        <fullName evidence="9">Branched-chain alpha-keto acid dehydrogenase E1 component alpha chain</fullName>
    </alternativeName>
</protein>
<dbReference type="InterPro" id="IPR029061">
    <property type="entry name" value="THDP-binding"/>
</dbReference>
<keyword evidence="7 9" id="KW-0560">Oxidoreductase</keyword>
<keyword evidence="6" id="KW-0630">Potassium</keyword>
<dbReference type="Pfam" id="PF00676">
    <property type="entry name" value="E1_dh"/>
    <property type="match status" value="1"/>
</dbReference>
<comment type="cofactor">
    <cofactor evidence="1 9">
        <name>thiamine diphosphate</name>
        <dbReference type="ChEBI" id="CHEBI:58937"/>
    </cofactor>
</comment>
<comment type="catalytic activity">
    <reaction evidence="9">
        <text>N(6)-[(R)-lipoyl]-L-lysyl-[protein] + 3-methyl-2-oxobutanoate + H(+) = N(6)-[(R)-S(8)-2-methylpropanoyldihydrolipoyl]-L-lysyl-[protein] + CO2</text>
        <dbReference type="Rhea" id="RHEA:13457"/>
        <dbReference type="Rhea" id="RHEA-COMP:10474"/>
        <dbReference type="Rhea" id="RHEA-COMP:10497"/>
        <dbReference type="ChEBI" id="CHEBI:11851"/>
        <dbReference type="ChEBI" id="CHEBI:15378"/>
        <dbReference type="ChEBI" id="CHEBI:16526"/>
        <dbReference type="ChEBI" id="CHEBI:83099"/>
        <dbReference type="ChEBI" id="CHEBI:83142"/>
        <dbReference type="EC" id="1.2.4.4"/>
    </reaction>
</comment>
<dbReference type="STRING" id="225164.V4BY99"/>
<dbReference type="OrthoDB" id="3845at2759"/>
<evidence type="ECO:0000313" key="11">
    <source>
        <dbReference type="EMBL" id="ESO94099.1"/>
    </source>
</evidence>
<dbReference type="InterPro" id="IPR001017">
    <property type="entry name" value="DH_E1"/>
</dbReference>
<evidence type="ECO:0000256" key="9">
    <source>
        <dbReference type="RuleBase" id="RU365014"/>
    </source>
</evidence>
<feature type="domain" description="Dehydrogenase E1 component" evidence="10">
    <location>
        <begin position="61"/>
        <end position="359"/>
    </location>
</feature>
<dbReference type="KEGG" id="lgi:LOTGIDRAFT_175510"/>
<dbReference type="EC" id="1.2.4.4" evidence="9"/>
<accession>V4BY99</accession>
<dbReference type="GO" id="GO:0009083">
    <property type="term" value="P:branched-chain amino acid catabolic process"/>
    <property type="evidence" value="ECO:0007669"/>
    <property type="project" value="TreeGrafter"/>
</dbReference>
<sequence>MRDLSSLEGGGKLPKTTELKFLNPDENPRIPVYRVLARNGHLLQGASPPSLDKTELLEMYHQMVTLNIMDTALNVAERQGLIPFYLTNFGEEATQIGSASAVKFEDFVFGQYRETGVLLWRGFRLEDFANQCFNNDLDGTKGRQMPVHYGSKEHNFMTISSTLATQMPQAAGAAYAMKMSKSENCVVCYFGEGTTSEGDAHAAFNFAAVLKCPVIFFCRNNGFAISTPASEQYSGDGVASRGAGYGIPSIRVDGNDVLAVYNVTKVAREICVSESRPVLIEAMTYRVGDHSTLVDSSGYRHADDVSTWDTRFNPITRFKKYLLDNDIWDEEREETFKQSVIRDVEDALRGAQERKYCNPTEMFTDVYNVMPKNLEKQHKEFKEHLQKYQHEYDLEKFHPDI</sequence>
<name>V4BY99_LOTGI</name>
<dbReference type="PANTHER" id="PTHR43380">
    <property type="entry name" value="2-OXOISOVALERATE DEHYDROGENASE SUBUNIT ALPHA, MITOCHONDRIAL"/>
    <property type="match status" value="1"/>
</dbReference>
<evidence type="ECO:0000256" key="4">
    <source>
        <dbReference type="ARBA" id="ARBA00022723"/>
    </source>
</evidence>
<evidence type="ECO:0000256" key="3">
    <source>
        <dbReference type="ARBA" id="ARBA00008646"/>
    </source>
</evidence>
<dbReference type="AlphaFoldDB" id="V4BY99"/>
<evidence type="ECO:0000256" key="6">
    <source>
        <dbReference type="ARBA" id="ARBA00022958"/>
    </source>
</evidence>
<evidence type="ECO:0000259" key="10">
    <source>
        <dbReference type="Pfam" id="PF00676"/>
    </source>
</evidence>
<dbReference type="GeneID" id="20243224"/>
<dbReference type="GO" id="GO:0003863">
    <property type="term" value="F:branched-chain 2-oxo acid dehydrogenase activity"/>
    <property type="evidence" value="ECO:0007669"/>
    <property type="project" value="UniProtKB-EC"/>
</dbReference>
<keyword evidence="8" id="KW-0496">Mitochondrion</keyword>
<organism evidence="11 12">
    <name type="scientific">Lottia gigantea</name>
    <name type="common">Giant owl limpet</name>
    <dbReference type="NCBI Taxonomy" id="225164"/>
    <lineage>
        <taxon>Eukaryota</taxon>
        <taxon>Metazoa</taxon>
        <taxon>Spiralia</taxon>
        <taxon>Lophotrochozoa</taxon>
        <taxon>Mollusca</taxon>
        <taxon>Gastropoda</taxon>
        <taxon>Patellogastropoda</taxon>
        <taxon>Lottioidea</taxon>
        <taxon>Lottiidae</taxon>
        <taxon>Lottia</taxon>
    </lineage>
</organism>